<feature type="domain" description="PIN" evidence="1">
    <location>
        <begin position="5"/>
        <end position="127"/>
    </location>
</feature>
<dbReference type="InterPro" id="IPR029060">
    <property type="entry name" value="PIN-like_dom_sf"/>
</dbReference>
<accession>A0A9D7F9R9</accession>
<evidence type="ECO:0000259" key="1">
    <source>
        <dbReference type="Pfam" id="PF01850"/>
    </source>
</evidence>
<reference evidence="2" key="1">
    <citation type="submission" date="2020-10" db="EMBL/GenBank/DDBJ databases">
        <title>Connecting structure to function with the recovery of over 1000 high-quality activated sludge metagenome-assembled genomes encoding full-length rRNA genes using long-read sequencing.</title>
        <authorList>
            <person name="Singleton C.M."/>
            <person name="Petriglieri F."/>
            <person name="Kristensen J.M."/>
            <person name="Kirkegaard R.H."/>
            <person name="Michaelsen T.Y."/>
            <person name="Andersen M.H."/>
            <person name="Karst S.M."/>
            <person name="Dueholm M.S."/>
            <person name="Nielsen P.H."/>
            <person name="Albertsen M."/>
        </authorList>
    </citation>
    <scope>NUCLEOTIDE SEQUENCE</scope>
    <source>
        <strain evidence="2">EsbW_18-Q3-R4-48_MAXAC.044</strain>
    </source>
</reference>
<dbReference type="EMBL" id="JADJNC010000006">
    <property type="protein sequence ID" value="MBK7422468.1"/>
    <property type="molecule type" value="Genomic_DNA"/>
</dbReference>
<name>A0A9D7F9R9_9RHOO</name>
<dbReference type="InterPro" id="IPR002716">
    <property type="entry name" value="PIN_dom"/>
</dbReference>
<dbReference type="AlphaFoldDB" id="A0A9D7F9R9"/>
<gene>
    <name evidence="2" type="ORF">IPJ48_04860</name>
</gene>
<dbReference type="SUPFAM" id="SSF88723">
    <property type="entry name" value="PIN domain-like"/>
    <property type="match status" value="1"/>
</dbReference>
<comment type="caution">
    <text evidence="2">The sequence shown here is derived from an EMBL/GenBank/DDBJ whole genome shotgun (WGS) entry which is preliminary data.</text>
</comment>
<sequence>MRRLVIDASVAIKWFLPDASDESNMPEALDLLFQLRAGEVTFTQPAHWKAEIAAVLVRRVPETAASSLDDLSLLEGIEDIDTPMLYRRAINLAQTLDHHLFDTLYHATALEKDTTYITADRRYYDKAAHLGNIKLLEQLAA</sequence>
<dbReference type="Proteomes" id="UP000886602">
    <property type="component" value="Unassembled WGS sequence"/>
</dbReference>
<dbReference type="CDD" id="cd09873">
    <property type="entry name" value="PIN_Pae0151-like"/>
    <property type="match status" value="1"/>
</dbReference>
<organism evidence="2 3">
    <name type="scientific">Candidatus Propionivibrio dominans</name>
    <dbReference type="NCBI Taxonomy" id="2954373"/>
    <lineage>
        <taxon>Bacteria</taxon>
        <taxon>Pseudomonadati</taxon>
        <taxon>Pseudomonadota</taxon>
        <taxon>Betaproteobacteria</taxon>
        <taxon>Rhodocyclales</taxon>
        <taxon>Rhodocyclaceae</taxon>
        <taxon>Propionivibrio</taxon>
    </lineage>
</organism>
<dbReference type="Pfam" id="PF01850">
    <property type="entry name" value="PIN"/>
    <property type="match status" value="1"/>
</dbReference>
<protein>
    <submittedName>
        <fullName evidence="2">Type II toxin-antitoxin system VapC family toxin</fullName>
    </submittedName>
</protein>
<dbReference type="InterPro" id="IPR044153">
    <property type="entry name" value="PIN_Pae0151-like"/>
</dbReference>
<dbReference type="Gene3D" id="3.40.50.1010">
    <property type="entry name" value="5'-nuclease"/>
    <property type="match status" value="1"/>
</dbReference>
<evidence type="ECO:0000313" key="3">
    <source>
        <dbReference type="Proteomes" id="UP000886602"/>
    </source>
</evidence>
<proteinExistence type="predicted"/>
<evidence type="ECO:0000313" key="2">
    <source>
        <dbReference type="EMBL" id="MBK7422468.1"/>
    </source>
</evidence>